<dbReference type="InterPro" id="IPR015422">
    <property type="entry name" value="PyrdxlP-dep_Trfase_small"/>
</dbReference>
<dbReference type="GO" id="GO:0051536">
    <property type="term" value="F:iron-sulfur cluster binding"/>
    <property type="evidence" value="ECO:0007669"/>
    <property type="project" value="UniProtKB-KW"/>
</dbReference>
<feature type="domain" description="Aminotransferase class V" evidence="11">
    <location>
        <begin position="2"/>
        <end position="347"/>
    </location>
</feature>
<proteinExistence type="inferred from homology"/>
<evidence type="ECO:0000256" key="5">
    <source>
        <dbReference type="ARBA" id="ARBA00022679"/>
    </source>
</evidence>
<keyword evidence="9" id="KW-0411">Iron-sulfur</keyword>
<keyword evidence="8" id="KW-0408">Iron</keyword>
<accession>A0A437GU85</accession>
<dbReference type="Gene3D" id="3.40.640.10">
    <property type="entry name" value="Type I PLP-dependent aspartate aminotransferase-like (Major domain)"/>
    <property type="match status" value="1"/>
</dbReference>
<dbReference type="InterPro" id="IPR015424">
    <property type="entry name" value="PyrdxlP-dep_Trfase"/>
</dbReference>
<comment type="similarity">
    <text evidence="3">Belongs to the class-V pyridoxal-phosphate-dependent aminotransferase family. NifS/IscS subfamily.</text>
</comment>
<comment type="catalytic activity">
    <reaction evidence="10">
        <text>(sulfur carrier)-H + L-cysteine = (sulfur carrier)-SH + L-alanine</text>
        <dbReference type="Rhea" id="RHEA:43892"/>
        <dbReference type="Rhea" id="RHEA-COMP:14737"/>
        <dbReference type="Rhea" id="RHEA-COMP:14739"/>
        <dbReference type="ChEBI" id="CHEBI:29917"/>
        <dbReference type="ChEBI" id="CHEBI:35235"/>
        <dbReference type="ChEBI" id="CHEBI:57972"/>
        <dbReference type="ChEBI" id="CHEBI:64428"/>
        <dbReference type="EC" id="2.8.1.7"/>
    </reaction>
</comment>
<evidence type="ECO:0000256" key="4">
    <source>
        <dbReference type="ARBA" id="ARBA00013558"/>
    </source>
</evidence>
<keyword evidence="7" id="KW-0663">Pyridoxal phosphate</keyword>
<sequence>MIYLDYQATTPLAPESRDAMLRWLDGPEGVGFGNPHSPHRYGRQAAAAVELARDQVAALFPPGGQVIFTGSATEALNIVMRGCQPVLAGRGIAVSAIEHAAVWDTARSMANAFHAIPVDDAGLIASDAPIPADVGLVAVMQVNNEIGTIQPVAEIARAAKAGGALFLCDAVQAAGRMPVAMADCIAISAHKLHGPKGIGALWFRDGIELAPLITGGGQEKGLRSGTLSPALCAGFGAAAKLAVERTEPDGQHVEALWTRALELFDGWTINGSPTARWHGNLNLRRTGLDVARLMSEVRDVAFSAGSACASGSGKPSRVLQAIGLNDKDVKTSIRLGFGRYTGMQDLESAAAAINAAARAQG</sequence>
<evidence type="ECO:0000256" key="1">
    <source>
        <dbReference type="ARBA" id="ARBA00001933"/>
    </source>
</evidence>
<evidence type="ECO:0000313" key="13">
    <source>
        <dbReference type="Proteomes" id="UP000283003"/>
    </source>
</evidence>
<protein>
    <recommendedName>
        <fullName evidence="4">Cysteine desulfurase</fullName>
    </recommendedName>
</protein>
<dbReference type="InterPro" id="IPR015421">
    <property type="entry name" value="PyrdxlP-dep_Trfase_major"/>
</dbReference>
<dbReference type="OrthoDB" id="9808002at2"/>
<evidence type="ECO:0000256" key="8">
    <source>
        <dbReference type="ARBA" id="ARBA00023004"/>
    </source>
</evidence>
<dbReference type="SUPFAM" id="SSF53383">
    <property type="entry name" value="PLP-dependent transferases"/>
    <property type="match status" value="1"/>
</dbReference>
<dbReference type="InterPro" id="IPR000192">
    <property type="entry name" value="Aminotrans_V_dom"/>
</dbReference>
<evidence type="ECO:0000256" key="10">
    <source>
        <dbReference type="ARBA" id="ARBA00050776"/>
    </source>
</evidence>
<reference evidence="12 13" key="1">
    <citation type="submission" date="2018-12" db="EMBL/GenBank/DDBJ databases">
        <title>Croceicoccus ponticola sp. nov., a lipolytic bacterium isolated from seawater.</title>
        <authorList>
            <person name="Yoon J.-H."/>
        </authorList>
    </citation>
    <scope>NUCLEOTIDE SEQUENCE [LARGE SCALE GENOMIC DNA]</scope>
    <source>
        <strain evidence="12 13">GM-16</strain>
    </source>
</reference>
<dbReference type="PANTHER" id="PTHR11601:SF34">
    <property type="entry name" value="CYSTEINE DESULFURASE"/>
    <property type="match status" value="1"/>
</dbReference>
<evidence type="ECO:0000259" key="11">
    <source>
        <dbReference type="Pfam" id="PF00266"/>
    </source>
</evidence>
<evidence type="ECO:0000256" key="6">
    <source>
        <dbReference type="ARBA" id="ARBA00022723"/>
    </source>
</evidence>
<comment type="cofactor">
    <cofactor evidence="1">
        <name>pyridoxal 5'-phosphate</name>
        <dbReference type="ChEBI" id="CHEBI:597326"/>
    </cofactor>
</comment>
<dbReference type="InterPro" id="IPR016454">
    <property type="entry name" value="Cysteine_dSase"/>
</dbReference>
<keyword evidence="5" id="KW-0808">Transferase</keyword>
<evidence type="ECO:0000256" key="2">
    <source>
        <dbReference type="ARBA" id="ARBA00003120"/>
    </source>
</evidence>
<dbReference type="RefSeq" id="WP_127613753.1">
    <property type="nucleotide sequence ID" value="NZ_RXOL01000012.1"/>
</dbReference>
<dbReference type="AlphaFoldDB" id="A0A437GU85"/>
<comment type="caution">
    <text evidence="12">The sequence shown here is derived from an EMBL/GenBank/DDBJ whole genome shotgun (WGS) entry which is preliminary data.</text>
</comment>
<evidence type="ECO:0000256" key="9">
    <source>
        <dbReference type="ARBA" id="ARBA00023014"/>
    </source>
</evidence>
<dbReference type="Gene3D" id="3.90.1150.10">
    <property type="entry name" value="Aspartate Aminotransferase, domain 1"/>
    <property type="match status" value="1"/>
</dbReference>
<name>A0A437GU85_9SPHN</name>
<comment type="function">
    <text evidence="2">Catalyzes the removal of elemental sulfur atoms from cysteine to produce alanine. Seems to participate in the biosynthesis of the nitrogenase metalloclusters by providing the inorganic sulfur required for the Fe-S core formation.</text>
</comment>
<keyword evidence="6" id="KW-0479">Metal-binding</keyword>
<dbReference type="GO" id="GO:0046872">
    <property type="term" value="F:metal ion binding"/>
    <property type="evidence" value="ECO:0007669"/>
    <property type="project" value="UniProtKB-KW"/>
</dbReference>
<evidence type="ECO:0000256" key="7">
    <source>
        <dbReference type="ARBA" id="ARBA00022898"/>
    </source>
</evidence>
<evidence type="ECO:0000313" key="12">
    <source>
        <dbReference type="EMBL" id="RVQ64746.1"/>
    </source>
</evidence>
<dbReference type="Gene3D" id="1.10.260.50">
    <property type="match status" value="1"/>
</dbReference>
<keyword evidence="13" id="KW-1185">Reference proteome</keyword>
<dbReference type="PANTHER" id="PTHR11601">
    <property type="entry name" value="CYSTEINE DESULFURYLASE FAMILY MEMBER"/>
    <property type="match status" value="1"/>
</dbReference>
<gene>
    <name evidence="12" type="ORF">EKN06_15185</name>
</gene>
<dbReference type="Pfam" id="PF00266">
    <property type="entry name" value="Aminotran_5"/>
    <property type="match status" value="1"/>
</dbReference>
<dbReference type="EMBL" id="RXOL01000012">
    <property type="protein sequence ID" value="RVQ64746.1"/>
    <property type="molecule type" value="Genomic_DNA"/>
</dbReference>
<evidence type="ECO:0000256" key="3">
    <source>
        <dbReference type="ARBA" id="ARBA00006490"/>
    </source>
</evidence>
<dbReference type="GO" id="GO:0031071">
    <property type="term" value="F:cysteine desulfurase activity"/>
    <property type="evidence" value="ECO:0007669"/>
    <property type="project" value="UniProtKB-EC"/>
</dbReference>
<dbReference type="Proteomes" id="UP000283003">
    <property type="component" value="Unassembled WGS sequence"/>
</dbReference>
<dbReference type="PIRSF" id="PIRSF005572">
    <property type="entry name" value="NifS"/>
    <property type="match status" value="1"/>
</dbReference>
<organism evidence="12 13">
    <name type="scientific">Croceicoccus ponticola</name>
    <dbReference type="NCBI Taxonomy" id="2217664"/>
    <lineage>
        <taxon>Bacteria</taxon>
        <taxon>Pseudomonadati</taxon>
        <taxon>Pseudomonadota</taxon>
        <taxon>Alphaproteobacteria</taxon>
        <taxon>Sphingomonadales</taxon>
        <taxon>Erythrobacteraceae</taxon>
        <taxon>Croceicoccus</taxon>
    </lineage>
</organism>